<accession>A0A345ANN4</accession>
<proteinExistence type="predicted"/>
<dbReference type="InterPro" id="IPR020244">
    <property type="entry name" value="Rotavirus_B_NSP5"/>
</dbReference>
<dbReference type="Pfam" id="PF17580">
    <property type="entry name" value="GBR_NSP5"/>
    <property type="match status" value="1"/>
</dbReference>
<reference evidence="1" key="1">
    <citation type="journal article" date="2018" name="Zhongguo Dong Wu Jian Yi">
        <title>Genome Analysis of the Pigeon Rotavirus Group G Isolated in China.</title>
        <authorList>
            <person name="Wang K."/>
            <person name="Wang S."/>
            <person name="Zhuang Q."/>
            <person name="Qiu Y."/>
            <person name="Hou G."/>
        </authorList>
    </citation>
    <scope>NUCLEOTIDE SEQUENCE</scope>
    <source>
        <strain evidence="1">Pigeon/China/10/2014</strain>
    </source>
</reference>
<organism evidence="1">
    <name type="scientific">Rotavirus G</name>
    <dbReference type="NCBI Taxonomy" id="183407"/>
    <lineage>
        <taxon>Viruses</taxon>
        <taxon>Riboviria</taxon>
        <taxon>Orthornavirae</taxon>
        <taxon>Duplornaviricota</taxon>
        <taxon>Resentoviricetes</taxon>
        <taxon>Reovirales</taxon>
        <taxon>Sedoreoviridae</taxon>
        <taxon>Rotavirus</taxon>
        <taxon>Rotavirus gammagastroenteritidis</taxon>
    </lineage>
</organism>
<sequence>MAEVSEFDFNIKKTKRKIDTTTKQKKNFKMSLDDKATEITNDNLLETKSNYSEESFHTNTSNYSDAYNRLKKELESDESNDIKCKRTIENWADEMDREDIDDSYDVPDTERTMQKIDIRTVENIKMNGDYTTEMLLNEISKLRIEIDVVKEASKISGIDTAFNTILRNVDNLSTKQKHALINAIVTTMK</sequence>
<protein>
    <submittedName>
        <fullName evidence="1">NSP5</fullName>
    </submittedName>
</protein>
<evidence type="ECO:0000313" key="1">
    <source>
        <dbReference type="EMBL" id="AXF38056.1"/>
    </source>
</evidence>
<gene>
    <name evidence="1" type="primary">NSP5</name>
</gene>
<dbReference type="EMBL" id="MF768263">
    <property type="protein sequence ID" value="AXF38056.1"/>
    <property type="molecule type" value="Genomic_RNA"/>
</dbReference>
<name>A0A345ANN4_9REOV</name>